<dbReference type="Pfam" id="PF00069">
    <property type="entry name" value="Pkinase"/>
    <property type="match status" value="1"/>
</dbReference>
<dbReference type="PROSITE" id="PS00108">
    <property type="entry name" value="PROTEIN_KINASE_ST"/>
    <property type="match status" value="1"/>
</dbReference>
<dbReference type="GO" id="GO:0004674">
    <property type="term" value="F:protein serine/threonine kinase activity"/>
    <property type="evidence" value="ECO:0007669"/>
    <property type="project" value="TreeGrafter"/>
</dbReference>
<name>A0A7J7LC00_9MAGN</name>
<feature type="domain" description="Protein kinase" evidence="1">
    <location>
        <begin position="1"/>
        <end position="105"/>
    </location>
</feature>
<dbReference type="InterPro" id="IPR008271">
    <property type="entry name" value="Ser/Thr_kinase_AS"/>
</dbReference>
<accession>A0A7J7LC00</accession>
<proteinExistence type="predicted"/>
<evidence type="ECO:0000259" key="1">
    <source>
        <dbReference type="PROSITE" id="PS50011"/>
    </source>
</evidence>
<keyword evidence="3" id="KW-1185">Reference proteome</keyword>
<evidence type="ECO:0000313" key="2">
    <source>
        <dbReference type="EMBL" id="KAF6140143.1"/>
    </source>
</evidence>
<comment type="caution">
    <text evidence="2">The sequence shown here is derived from an EMBL/GenBank/DDBJ whole genome shotgun (WGS) entry which is preliminary data.</text>
</comment>
<dbReference type="GO" id="GO:0005524">
    <property type="term" value="F:ATP binding"/>
    <property type="evidence" value="ECO:0007669"/>
    <property type="project" value="InterPro"/>
</dbReference>
<dbReference type="Gene3D" id="1.10.510.10">
    <property type="entry name" value="Transferase(Phosphotransferase) domain 1"/>
    <property type="match status" value="1"/>
</dbReference>
<dbReference type="AlphaFoldDB" id="A0A7J7LC00"/>
<gene>
    <name evidence="2" type="ORF">GIB67_028949</name>
</gene>
<reference evidence="2 3" key="1">
    <citation type="journal article" date="2020" name="IScience">
        <title>Genome Sequencing of the Endangered Kingdonia uniflora (Circaeasteraceae, Ranunculales) Reveals Potential Mechanisms of Evolutionary Specialization.</title>
        <authorList>
            <person name="Sun Y."/>
            <person name="Deng T."/>
            <person name="Zhang A."/>
            <person name="Moore M.J."/>
            <person name="Landis J.B."/>
            <person name="Lin N."/>
            <person name="Zhang H."/>
            <person name="Zhang X."/>
            <person name="Huang J."/>
            <person name="Zhang X."/>
            <person name="Sun H."/>
            <person name="Wang H."/>
        </authorList>
    </citation>
    <scope>NUCLEOTIDE SEQUENCE [LARGE SCALE GENOMIC DNA]</scope>
    <source>
        <strain evidence="2">TB1705</strain>
        <tissue evidence="2">Leaf</tissue>
    </source>
</reference>
<dbReference type="Proteomes" id="UP000541444">
    <property type="component" value="Unassembled WGS sequence"/>
</dbReference>
<dbReference type="OrthoDB" id="1680571at2759"/>
<organism evidence="2 3">
    <name type="scientific">Kingdonia uniflora</name>
    <dbReference type="NCBI Taxonomy" id="39325"/>
    <lineage>
        <taxon>Eukaryota</taxon>
        <taxon>Viridiplantae</taxon>
        <taxon>Streptophyta</taxon>
        <taxon>Embryophyta</taxon>
        <taxon>Tracheophyta</taxon>
        <taxon>Spermatophyta</taxon>
        <taxon>Magnoliopsida</taxon>
        <taxon>Ranunculales</taxon>
        <taxon>Circaeasteraceae</taxon>
        <taxon>Kingdonia</taxon>
    </lineage>
</organism>
<evidence type="ECO:0000313" key="3">
    <source>
        <dbReference type="Proteomes" id="UP000541444"/>
    </source>
</evidence>
<dbReference type="SUPFAM" id="SSF56112">
    <property type="entry name" value="Protein kinase-like (PK-like)"/>
    <property type="match status" value="1"/>
</dbReference>
<dbReference type="InterPro" id="IPR000719">
    <property type="entry name" value="Prot_kinase_dom"/>
</dbReference>
<dbReference type="PANTHER" id="PTHR44329:SF84">
    <property type="entry name" value="PROTEIN KINASE LIKE PROTEIN"/>
    <property type="match status" value="1"/>
</dbReference>
<dbReference type="InterPro" id="IPR011009">
    <property type="entry name" value="Kinase-like_dom_sf"/>
</dbReference>
<dbReference type="EMBL" id="JACGCM010002399">
    <property type="protein sequence ID" value="KAF6140143.1"/>
    <property type="molecule type" value="Genomic_DNA"/>
</dbReference>
<dbReference type="PANTHER" id="PTHR44329">
    <property type="entry name" value="SERINE/THREONINE-PROTEIN KINASE TNNI3K-RELATED"/>
    <property type="match status" value="1"/>
</dbReference>
<dbReference type="PROSITE" id="PS50011">
    <property type="entry name" value="PROTEIN_KINASE_DOM"/>
    <property type="match status" value="1"/>
</dbReference>
<protein>
    <recommendedName>
        <fullName evidence="1">Protein kinase domain-containing protein</fullName>
    </recommendedName>
</protein>
<dbReference type="InterPro" id="IPR051681">
    <property type="entry name" value="Ser/Thr_Kinases-Pseudokinases"/>
</dbReference>
<sequence length="105" mass="12052">MVITTKLLPGMSLWKYMANIRPKQLDLAVAIRFSFDIACAKEYLHANGIIHRDLKPDNLFLAENQESIKFADFGLAREETITELMTAEMGTYRWMASEVCFVLSF</sequence>